<dbReference type="InterPro" id="IPR040521">
    <property type="entry name" value="KDZ"/>
</dbReference>
<protein>
    <submittedName>
        <fullName evidence="1">Uncharacterized protein</fullName>
    </submittedName>
</protein>
<evidence type="ECO:0000313" key="1">
    <source>
        <dbReference type="EMBL" id="KIY47261.1"/>
    </source>
</evidence>
<dbReference type="OrthoDB" id="3257768at2759"/>
<name>A0A0D7ABD2_9AGAR</name>
<reference evidence="1 2" key="1">
    <citation type="journal article" date="2015" name="Fungal Genet. Biol.">
        <title>Evolution of novel wood decay mechanisms in Agaricales revealed by the genome sequences of Fistulina hepatica and Cylindrobasidium torrendii.</title>
        <authorList>
            <person name="Floudas D."/>
            <person name="Held B.W."/>
            <person name="Riley R."/>
            <person name="Nagy L.G."/>
            <person name="Koehler G."/>
            <person name="Ransdell A.S."/>
            <person name="Younus H."/>
            <person name="Chow J."/>
            <person name="Chiniquy J."/>
            <person name="Lipzen A."/>
            <person name="Tritt A."/>
            <person name="Sun H."/>
            <person name="Haridas S."/>
            <person name="LaButti K."/>
            <person name="Ohm R.A."/>
            <person name="Kues U."/>
            <person name="Blanchette R.A."/>
            <person name="Grigoriev I.V."/>
            <person name="Minto R.E."/>
            <person name="Hibbett D.S."/>
        </authorList>
    </citation>
    <scope>NUCLEOTIDE SEQUENCE [LARGE SCALE GENOMIC DNA]</scope>
    <source>
        <strain evidence="1 2">ATCC 64428</strain>
    </source>
</reference>
<accession>A0A0D7ABD2</accession>
<dbReference type="AlphaFoldDB" id="A0A0D7ABD2"/>
<proteinExistence type="predicted"/>
<sequence length="114" mass="13522">LSYDAACQYSVNWLKQISQQFSDLVDFAERVRWAISTLHIKDHKSNCMYMYGMCYKECMGHFHAETVEHFWPTLNQFCKVTRQMTPGHQHDALTAFTNDWNWKKVAGMDTFFLL</sequence>
<dbReference type="Proteomes" id="UP000054144">
    <property type="component" value="Unassembled WGS sequence"/>
</dbReference>
<dbReference type="EMBL" id="KN881958">
    <property type="protein sequence ID" value="KIY47261.1"/>
    <property type="molecule type" value="Genomic_DNA"/>
</dbReference>
<evidence type="ECO:0000313" key="2">
    <source>
        <dbReference type="Proteomes" id="UP000054144"/>
    </source>
</evidence>
<gene>
    <name evidence="1" type="ORF">FISHEDRAFT_45685</name>
</gene>
<organism evidence="1 2">
    <name type="scientific">Fistulina hepatica ATCC 64428</name>
    <dbReference type="NCBI Taxonomy" id="1128425"/>
    <lineage>
        <taxon>Eukaryota</taxon>
        <taxon>Fungi</taxon>
        <taxon>Dikarya</taxon>
        <taxon>Basidiomycota</taxon>
        <taxon>Agaricomycotina</taxon>
        <taxon>Agaricomycetes</taxon>
        <taxon>Agaricomycetidae</taxon>
        <taxon>Agaricales</taxon>
        <taxon>Fistulinaceae</taxon>
        <taxon>Fistulina</taxon>
    </lineage>
</organism>
<keyword evidence="2" id="KW-1185">Reference proteome</keyword>
<dbReference type="Pfam" id="PF18758">
    <property type="entry name" value="KDZ"/>
    <property type="match status" value="1"/>
</dbReference>
<feature type="non-terminal residue" evidence="1">
    <location>
        <position position="1"/>
    </location>
</feature>